<accession>A0A0V8IPJ5</accession>
<proteinExistence type="predicted"/>
<dbReference type="OrthoDB" id="4570571at2"/>
<sequence>MTSTVTGTAAGAAAGAVLAVVALAFGFWGFILTLLFMGAGAVLGRAAEGRLDLAAVFDALRGRRTSP</sequence>
<keyword evidence="3" id="KW-1185">Reference proteome</keyword>
<dbReference type="RefSeq" id="WP_058267705.1">
    <property type="nucleotide sequence ID" value="NZ_FMAZ01000003.1"/>
</dbReference>
<dbReference type="Pfam" id="PF10031">
    <property type="entry name" value="DUF2273"/>
    <property type="match status" value="1"/>
</dbReference>
<reference evidence="2 3" key="1">
    <citation type="journal article" date="2014" name="Arch. Microbiol.">
        <title>Arthrobacter enclensis sp. nov., isolated from sediment sample.</title>
        <authorList>
            <person name="Dastager S.G."/>
            <person name="Liu Q."/>
            <person name="Tang S.K."/>
            <person name="Krishnamurthi S."/>
            <person name="Lee J.C."/>
            <person name="Li W.J."/>
        </authorList>
    </citation>
    <scope>NUCLEOTIDE SEQUENCE [LARGE SCALE GENOMIC DNA]</scope>
    <source>
        <strain evidence="2 3">NIO-1008</strain>
    </source>
</reference>
<evidence type="ECO:0008006" key="4">
    <source>
        <dbReference type="Google" id="ProtNLM"/>
    </source>
</evidence>
<dbReference type="InterPro" id="IPR018730">
    <property type="entry name" value="DUF2273"/>
</dbReference>
<dbReference type="Proteomes" id="UP000053199">
    <property type="component" value="Unassembled WGS sequence"/>
</dbReference>
<keyword evidence="1" id="KW-1133">Transmembrane helix</keyword>
<keyword evidence="1" id="KW-0812">Transmembrane</keyword>
<name>A0A0V8IPJ5_9MICC</name>
<organism evidence="2 3">
    <name type="scientific">Pseudarthrobacter enclensis</name>
    <dbReference type="NCBI Taxonomy" id="993070"/>
    <lineage>
        <taxon>Bacteria</taxon>
        <taxon>Bacillati</taxon>
        <taxon>Actinomycetota</taxon>
        <taxon>Actinomycetes</taxon>
        <taxon>Micrococcales</taxon>
        <taxon>Micrococcaceae</taxon>
        <taxon>Pseudarthrobacter</taxon>
    </lineage>
</organism>
<evidence type="ECO:0000313" key="3">
    <source>
        <dbReference type="Proteomes" id="UP000053199"/>
    </source>
</evidence>
<dbReference type="AlphaFoldDB" id="A0A0V8IPJ5"/>
<protein>
    <recommendedName>
        <fullName evidence="4">Small integral membrane protein</fullName>
    </recommendedName>
</protein>
<evidence type="ECO:0000313" key="2">
    <source>
        <dbReference type="EMBL" id="KSU76633.1"/>
    </source>
</evidence>
<evidence type="ECO:0000256" key="1">
    <source>
        <dbReference type="SAM" id="Phobius"/>
    </source>
</evidence>
<dbReference type="EMBL" id="LNQM01000003">
    <property type="protein sequence ID" value="KSU76633.1"/>
    <property type="molecule type" value="Genomic_DNA"/>
</dbReference>
<feature type="transmembrane region" description="Helical" evidence="1">
    <location>
        <begin position="12"/>
        <end position="36"/>
    </location>
</feature>
<dbReference type="STRING" id="993070.AS031_08435"/>
<comment type="caution">
    <text evidence="2">The sequence shown here is derived from an EMBL/GenBank/DDBJ whole genome shotgun (WGS) entry which is preliminary data.</text>
</comment>
<keyword evidence="1" id="KW-0472">Membrane</keyword>
<gene>
    <name evidence="2" type="ORF">AS031_08435</name>
</gene>